<keyword evidence="1" id="KW-1133">Transmembrane helix</keyword>
<dbReference type="AlphaFoldDB" id="A0A8T2DDF7"/>
<dbReference type="OrthoDB" id="1079234at2759"/>
<dbReference type="Proteomes" id="UP000694251">
    <property type="component" value="Chromosome 5"/>
</dbReference>
<evidence type="ECO:0000256" key="1">
    <source>
        <dbReference type="SAM" id="Phobius"/>
    </source>
</evidence>
<comment type="caution">
    <text evidence="2">The sequence shown here is derived from an EMBL/GenBank/DDBJ whole genome shotgun (WGS) entry which is preliminary data.</text>
</comment>
<proteinExistence type="predicted"/>
<evidence type="ECO:0000313" key="2">
    <source>
        <dbReference type="EMBL" id="KAG7610075.1"/>
    </source>
</evidence>
<gene>
    <name evidence="2" type="ORF">ISN44_As05g021200</name>
</gene>
<protein>
    <submittedName>
        <fullName evidence="2">Uncharacterized protein</fullName>
    </submittedName>
</protein>
<sequence>MYQTIDITLTYSKAKEQSLSKNSPLSYKKKKVVYQRMAQKICMMMMMMTLIMIGCHLSACNGMENMSKESPDSPTSPSPMEITLQQGVPNPACLSNCFGKCRHDKECERKCFLECLP</sequence>
<keyword evidence="1" id="KW-0472">Membrane</keyword>
<evidence type="ECO:0000313" key="3">
    <source>
        <dbReference type="Proteomes" id="UP000694251"/>
    </source>
</evidence>
<accession>A0A8T2DDF7</accession>
<keyword evidence="1" id="KW-0812">Transmembrane</keyword>
<organism evidence="2 3">
    <name type="scientific">Arabidopsis suecica</name>
    <name type="common">Swedish thale-cress</name>
    <name type="synonym">Cardaminopsis suecica</name>
    <dbReference type="NCBI Taxonomy" id="45249"/>
    <lineage>
        <taxon>Eukaryota</taxon>
        <taxon>Viridiplantae</taxon>
        <taxon>Streptophyta</taxon>
        <taxon>Embryophyta</taxon>
        <taxon>Tracheophyta</taxon>
        <taxon>Spermatophyta</taxon>
        <taxon>Magnoliopsida</taxon>
        <taxon>eudicotyledons</taxon>
        <taxon>Gunneridae</taxon>
        <taxon>Pentapetalae</taxon>
        <taxon>rosids</taxon>
        <taxon>malvids</taxon>
        <taxon>Brassicales</taxon>
        <taxon>Brassicaceae</taxon>
        <taxon>Camelineae</taxon>
        <taxon>Arabidopsis</taxon>
    </lineage>
</organism>
<name>A0A8T2DDF7_ARASU</name>
<dbReference type="EMBL" id="JAEFBJ010000005">
    <property type="protein sequence ID" value="KAG7610075.1"/>
    <property type="molecule type" value="Genomic_DNA"/>
</dbReference>
<feature type="transmembrane region" description="Helical" evidence="1">
    <location>
        <begin position="41"/>
        <end position="59"/>
    </location>
</feature>
<reference evidence="2 3" key="1">
    <citation type="submission" date="2020-12" db="EMBL/GenBank/DDBJ databases">
        <title>Concerted genomic and epigenomic changes stabilize Arabidopsis allopolyploids.</title>
        <authorList>
            <person name="Chen Z."/>
        </authorList>
    </citation>
    <scope>NUCLEOTIDE SEQUENCE [LARGE SCALE GENOMIC DNA]</scope>
    <source>
        <strain evidence="2">As9502</strain>
        <tissue evidence="2">Leaf</tissue>
    </source>
</reference>
<keyword evidence="3" id="KW-1185">Reference proteome</keyword>